<reference evidence="3 4" key="1">
    <citation type="submission" date="2018-07" db="EMBL/GenBank/DDBJ databases">
        <title>Section-level genome sequencing of Aspergillus section Nigri to investigate inter- and intra-species variation.</title>
        <authorList>
            <consortium name="DOE Joint Genome Institute"/>
            <person name="Vesth T.C."/>
            <person name="Nybo J.L."/>
            <person name="Theobald S."/>
            <person name="Frisvad J.C."/>
            <person name="Larsen T.O."/>
            <person name="Nielsen K.F."/>
            <person name="Hoof J.B."/>
            <person name="Brandl J."/>
            <person name="Salamov A."/>
            <person name="Riley R."/>
            <person name="Gladden J.M."/>
            <person name="Phatale P."/>
            <person name="Nielsen M.T."/>
            <person name="Lyhne E.K."/>
            <person name="Kogle M.E."/>
            <person name="Strasser K."/>
            <person name="McDonnell E."/>
            <person name="Barry K."/>
            <person name="Clum A."/>
            <person name="Chen C."/>
            <person name="Nolan M."/>
            <person name="Sandor L."/>
            <person name="Kuo A."/>
            <person name="Lipzen A."/>
            <person name="Hainaut M."/>
            <person name="Drula E."/>
            <person name="Tsang A."/>
            <person name="Magnuson J.K."/>
            <person name="Henrissat B."/>
            <person name="Wiebenga A."/>
            <person name="Simmons B.A."/>
            <person name="Makela M.R."/>
            <person name="De vries R.P."/>
            <person name="Grigoriev I.V."/>
            <person name="Mortensen U.H."/>
            <person name="Baker S.E."/>
            <person name="Andersen M.R."/>
        </authorList>
    </citation>
    <scope>NUCLEOTIDE SEQUENCE [LARGE SCALE GENOMIC DNA]</scope>
    <source>
        <strain evidence="3 4">ATCC 13496</strain>
    </source>
</reference>
<sequence>MATEARDAAIRDAKRYVREIVRNDWVFEPSSEPGVPSFSSPPTPGQDVLHWRQREYDSSGSELEPQPSPAISPVGGQQQHNASELASPLGTPLSDDSERRRKRRRQMEEEMQWNKGLRTWVERRDAWSGALSRDEIRAREAKTQQAATPTTSSSELPQNASVPAATTAATPPLSASSANSQNDLALRTEASLSIAENDGALPRPPSRGEEPSTAAEQPPPPPPAGDDENQGEESSSSADTGLTQSDSTHQQPSSEDPFIPVVSSLISNDNPIRASITPAMYPSIYSKVVIQGLTPTVPINLADVTKAMVQGWKSDGQWPPKPSSIVLQDTATVRPKPEEPADKPPSSPESKRRSGVASAVRKVFHFSGFHPHHPFHRRGSSSQQNEGGAEGDYHDDFGFGYRFGGSHDLSNGRSHACMHPHAYIHARACIINLSCILATGTFLLSHYLVSSLPIPNYLPHYYMAGFPSLALASHPPLISHTYNYHLYSLSPITTPRSIYAPPTYCFVRVFPFLSPSISHCDSDHASQMTVLMVSFYKCHERDDNGTDVYVCLRLCGEIWRINCMLHSRLLSCLMGSARLKMIEYASSCW</sequence>
<evidence type="ECO:0000256" key="1">
    <source>
        <dbReference type="SAM" id="MobiDB-lite"/>
    </source>
</evidence>
<evidence type="ECO:0000259" key="2">
    <source>
        <dbReference type="Pfam" id="PF13259"/>
    </source>
</evidence>
<gene>
    <name evidence="3" type="ORF">M747DRAFT_272080</name>
</gene>
<feature type="region of interest" description="Disordered" evidence="1">
    <location>
        <begin position="313"/>
        <end position="354"/>
    </location>
</feature>
<feature type="compositionally biased region" description="Basic and acidic residues" evidence="1">
    <location>
        <begin position="120"/>
        <end position="142"/>
    </location>
</feature>
<dbReference type="Pfam" id="PF13259">
    <property type="entry name" value="clamp_Gag1-like"/>
    <property type="match status" value="1"/>
</dbReference>
<accession>A0A370CFQ4</accession>
<evidence type="ECO:0000313" key="4">
    <source>
        <dbReference type="Proteomes" id="UP000253845"/>
    </source>
</evidence>
<dbReference type="AlphaFoldDB" id="A0A370CFQ4"/>
<name>A0A370CFQ4_ASPNG</name>
<organism evidence="3 4">
    <name type="scientific">Aspergillus niger ATCC 13496</name>
    <dbReference type="NCBI Taxonomy" id="1353008"/>
    <lineage>
        <taxon>Eukaryota</taxon>
        <taxon>Fungi</taxon>
        <taxon>Dikarya</taxon>
        <taxon>Ascomycota</taxon>
        <taxon>Pezizomycotina</taxon>
        <taxon>Eurotiomycetes</taxon>
        <taxon>Eurotiomycetidae</taxon>
        <taxon>Eurotiales</taxon>
        <taxon>Aspergillaceae</taxon>
        <taxon>Aspergillus</taxon>
        <taxon>Aspergillus subgen. Circumdati</taxon>
    </lineage>
</organism>
<dbReference type="InterPro" id="IPR025124">
    <property type="entry name" value="Gag1-like_clamp"/>
</dbReference>
<dbReference type="VEuPathDB" id="FungiDB:M747DRAFT_272080"/>
<dbReference type="PANTHER" id="PTHR28065">
    <property type="entry name" value="FREQUENIN"/>
    <property type="match status" value="1"/>
</dbReference>
<dbReference type="Proteomes" id="UP000253845">
    <property type="component" value="Unassembled WGS sequence"/>
</dbReference>
<protein>
    <recommendedName>
        <fullName evidence="2">Gag1-like clamp domain-containing protein</fullName>
    </recommendedName>
</protein>
<feature type="compositionally biased region" description="Low complexity" evidence="1">
    <location>
        <begin position="143"/>
        <end position="180"/>
    </location>
</feature>
<proteinExistence type="predicted"/>
<feature type="compositionally biased region" description="Polar residues" evidence="1">
    <location>
        <begin position="232"/>
        <end position="254"/>
    </location>
</feature>
<dbReference type="EMBL" id="KZ851900">
    <property type="protein sequence ID" value="RDH25073.1"/>
    <property type="molecule type" value="Genomic_DNA"/>
</dbReference>
<dbReference type="PANTHER" id="PTHR28065:SF1">
    <property type="entry name" value="DUF4050 DOMAIN-CONTAINING PROTEIN"/>
    <property type="match status" value="1"/>
</dbReference>
<dbReference type="InterPro" id="IPR053274">
    <property type="entry name" value="Fluconazole_resistance"/>
</dbReference>
<feature type="region of interest" description="Disordered" evidence="1">
    <location>
        <begin position="368"/>
        <end position="391"/>
    </location>
</feature>
<feature type="region of interest" description="Disordered" evidence="1">
    <location>
        <begin position="27"/>
        <end position="261"/>
    </location>
</feature>
<feature type="compositionally biased region" description="Basic residues" evidence="1">
    <location>
        <begin position="370"/>
        <end position="379"/>
    </location>
</feature>
<feature type="domain" description="Gag1-like clamp" evidence="2">
    <location>
        <begin position="97"/>
        <end position="319"/>
    </location>
</feature>
<evidence type="ECO:0000313" key="3">
    <source>
        <dbReference type="EMBL" id="RDH25073.1"/>
    </source>
</evidence>
<feature type="compositionally biased region" description="Polar residues" evidence="1">
    <location>
        <begin position="75"/>
        <end position="84"/>
    </location>
</feature>